<dbReference type="EMBL" id="AMFJ01036215">
    <property type="protein sequence ID" value="EKD24558.1"/>
    <property type="molecule type" value="Genomic_DNA"/>
</dbReference>
<keyword evidence="2" id="KW-1133">Transmembrane helix</keyword>
<dbReference type="GO" id="GO:0016020">
    <property type="term" value="C:membrane"/>
    <property type="evidence" value="ECO:0007669"/>
    <property type="project" value="TreeGrafter"/>
</dbReference>
<dbReference type="PANTHER" id="PTHR43520:SF8">
    <property type="entry name" value="P-TYPE CU(+) TRANSPORTER"/>
    <property type="match status" value="1"/>
</dbReference>
<dbReference type="PANTHER" id="PTHR43520">
    <property type="entry name" value="ATP7, ISOFORM B"/>
    <property type="match status" value="1"/>
</dbReference>
<keyword evidence="2" id="KW-0812">Transmembrane</keyword>
<protein>
    <submittedName>
        <fullName evidence="3">Uncharacterized protein</fullName>
    </submittedName>
</protein>
<proteinExistence type="predicted"/>
<evidence type="ECO:0000256" key="1">
    <source>
        <dbReference type="ARBA" id="ARBA00022967"/>
    </source>
</evidence>
<dbReference type="GO" id="GO:0055070">
    <property type="term" value="P:copper ion homeostasis"/>
    <property type="evidence" value="ECO:0007669"/>
    <property type="project" value="TreeGrafter"/>
</dbReference>
<dbReference type="GO" id="GO:0043682">
    <property type="term" value="F:P-type divalent copper transporter activity"/>
    <property type="evidence" value="ECO:0007669"/>
    <property type="project" value="TreeGrafter"/>
</dbReference>
<keyword evidence="2" id="KW-0472">Membrane</keyword>
<gene>
    <name evidence="3" type="ORF">ACD_80C00208G0003</name>
</gene>
<name>K1XVS6_9BACT</name>
<evidence type="ECO:0000313" key="3">
    <source>
        <dbReference type="EMBL" id="EKD24558.1"/>
    </source>
</evidence>
<evidence type="ECO:0000256" key="2">
    <source>
        <dbReference type="SAM" id="Phobius"/>
    </source>
</evidence>
<feature type="transmembrane region" description="Helical" evidence="2">
    <location>
        <begin position="26"/>
        <end position="49"/>
    </location>
</feature>
<reference evidence="3" key="1">
    <citation type="journal article" date="2012" name="Science">
        <title>Fermentation, hydrogen, and sulfur metabolism in multiple uncultivated bacterial phyla.</title>
        <authorList>
            <person name="Wrighton K.C."/>
            <person name="Thomas B.C."/>
            <person name="Sharon I."/>
            <person name="Miller C.S."/>
            <person name="Castelle C.J."/>
            <person name="VerBerkmoes N.C."/>
            <person name="Wilkins M.J."/>
            <person name="Hettich R.L."/>
            <person name="Lipton M.S."/>
            <person name="Williams K.H."/>
            <person name="Long P.E."/>
            <person name="Banfield J.F."/>
        </authorList>
    </citation>
    <scope>NUCLEOTIDE SEQUENCE [LARGE SCALE GENOMIC DNA]</scope>
</reference>
<feature type="transmembrane region" description="Helical" evidence="2">
    <location>
        <begin position="85"/>
        <end position="105"/>
    </location>
</feature>
<organism evidence="3">
    <name type="scientific">uncultured bacterium</name>
    <name type="common">gcode 4</name>
    <dbReference type="NCBI Taxonomy" id="1234023"/>
    <lineage>
        <taxon>Bacteria</taxon>
        <taxon>environmental samples</taxon>
    </lineage>
</organism>
<dbReference type="AlphaFoldDB" id="K1XVS6"/>
<comment type="caution">
    <text evidence="3">The sequence shown here is derived from an EMBL/GenBank/DDBJ whole genome shotgun (WGS) entry which is preliminary data.</text>
</comment>
<feature type="transmembrane region" description="Helical" evidence="2">
    <location>
        <begin position="55"/>
        <end position="73"/>
    </location>
</feature>
<sequence>MRNDLNDVLHAIQLSKETMGKIKQNMFFALFYNILWIPIAAGVLASWGFTLKPEFAGLAMAMSSVSVVLNSLLLKFFHPRKKNRISIFAPVIMTLLFLAFFWNFAKLGGGQDVSSIRIGAELKTDINQFLISKPNKIWFTSSDKIISDTKNTGAANTNDYRVFKKPTIRLSANIVGVPKFFIGSDTIADDMVIIEWTWIMTSEGAEMIIGYTEAQMMKREGLFKKPGDKLSNFFGLWSVKIVWILAPTNTLLDEVHIMNIRGFNYLQIKDSIKMEETSFDGAEMFYTYDQNNIPLKFKNLINSKKLTYNIDDKEYIAIYLGYDVATEMREGKEFSKIYDIIEEDGKEYIIAWIAKKTYTLLDMMHFVPKNK</sequence>
<dbReference type="InterPro" id="IPR036412">
    <property type="entry name" value="HAD-like_sf"/>
</dbReference>
<dbReference type="GO" id="GO:0005507">
    <property type="term" value="F:copper ion binding"/>
    <property type="evidence" value="ECO:0007669"/>
    <property type="project" value="TreeGrafter"/>
</dbReference>
<dbReference type="SUPFAM" id="SSF56784">
    <property type="entry name" value="HAD-like"/>
    <property type="match status" value="1"/>
</dbReference>
<keyword evidence="1" id="KW-1278">Translocase</keyword>
<accession>K1XVS6</accession>